<dbReference type="EMBL" id="BAABGA010000006">
    <property type="protein sequence ID" value="GAA4444864.1"/>
    <property type="molecule type" value="Genomic_DNA"/>
</dbReference>
<dbReference type="CDD" id="cd07377">
    <property type="entry name" value="WHTH_GntR"/>
    <property type="match status" value="1"/>
</dbReference>
<dbReference type="SUPFAM" id="SSF46785">
    <property type="entry name" value="Winged helix' DNA-binding domain"/>
    <property type="match status" value="1"/>
</dbReference>
<dbReference type="Pfam" id="PF13377">
    <property type="entry name" value="Peripla_BP_3"/>
    <property type="match status" value="1"/>
</dbReference>
<dbReference type="Proteomes" id="UP001500840">
    <property type="component" value="Unassembled WGS sequence"/>
</dbReference>
<dbReference type="InterPro" id="IPR028082">
    <property type="entry name" value="Peripla_BP_I"/>
</dbReference>
<gene>
    <name evidence="5" type="ORF">GCM10023156_03750</name>
</gene>
<dbReference type="Gene3D" id="1.10.10.10">
    <property type="entry name" value="Winged helix-like DNA-binding domain superfamily/Winged helix DNA-binding domain"/>
    <property type="match status" value="1"/>
</dbReference>
<keyword evidence="1" id="KW-0805">Transcription regulation</keyword>
<feature type="domain" description="HTH gntR-type" evidence="4">
    <location>
        <begin position="3"/>
        <end position="71"/>
    </location>
</feature>
<evidence type="ECO:0000256" key="3">
    <source>
        <dbReference type="ARBA" id="ARBA00023163"/>
    </source>
</evidence>
<evidence type="ECO:0000259" key="4">
    <source>
        <dbReference type="PROSITE" id="PS50949"/>
    </source>
</evidence>
<dbReference type="RefSeq" id="WP_345318850.1">
    <property type="nucleotide sequence ID" value="NZ_BAABGA010000006.1"/>
</dbReference>
<dbReference type="PANTHER" id="PTHR30146:SF109">
    <property type="entry name" value="HTH-TYPE TRANSCRIPTIONAL REGULATOR GALS"/>
    <property type="match status" value="1"/>
</dbReference>
<dbReference type="SMART" id="SM00345">
    <property type="entry name" value="HTH_GNTR"/>
    <property type="match status" value="1"/>
</dbReference>
<dbReference type="InterPro" id="IPR036390">
    <property type="entry name" value="WH_DNA-bd_sf"/>
</dbReference>
<dbReference type="Gene3D" id="3.40.50.2300">
    <property type="match status" value="2"/>
</dbReference>
<keyword evidence="3" id="KW-0804">Transcription</keyword>
<reference evidence="6" key="1">
    <citation type="journal article" date="2019" name="Int. J. Syst. Evol. Microbiol.">
        <title>The Global Catalogue of Microorganisms (GCM) 10K type strain sequencing project: providing services to taxonomists for standard genome sequencing and annotation.</title>
        <authorList>
            <consortium name="The Broad Institute Genomics Platform"/>
            <consortium name="The Broad Institute Genome Sequencing Center for Infectious Disease"/>
            <person name="Wu L."/>
            <person name="Ma J."/>
        </authorList>
    </citation>
    <scope>NUCLEOTIDE SEQUENCE [LARGE SCALE GENOMIC DNA]</scope>
    <source>
        <strain evidence="6">JCM 17759</strain>
    </source>
</reference>
<dbReference type="PROSITE" id="PS50949">
    <property type="entry name" value="HTH_GNTR"/>
    <property type="match status" value="1"/>
</dbReference>
<keyword evidence="2 5" id="KW-0238">DNA-binding</keyword>
<dbReference type="InterPro" id="IPR046335">
    <property type="entry name" value="LacI/GalR-like_sensor"/>
</dbReference>
<evidence type="ECO:0000256" key="1">
    <source>
        <dbReference type="ARBA" id="ARBA00023015"/>
    </source>
</evidence>
<evidence type="ECO:0000313" key="6">
    <source>
        <dbReference type="Proteomes" id="UP001500840"/>
    </source>
</evidence>
<protein>
    <submittedName>
        <fullName evidence="5">LacI family DNA-binding transcriptional regulator</fullName>
    </submittedName>
</protein>
<accession>A0ABP8M5Q9</accession>
<sequence length="363" mass="40073">MADPKYKQIAQELMAEITAGKYQPTGRLPSEAQLVKRFDVSRPTAALALRQLQDQGLVVRRAGSGTFVRHHPGRVEAGQQQIGLLVPEINETEILEVICGDLARLSRLHDFSLLWSAGVEEDSDDVARTLCKPFLDQNVSGVFFAPFELHEQSLDLNLRITRQLRQAGVSVVLLDRDIHPFPTRSEFDLVGIDNFASGYLAASHLLKLGCRRLCFLGPPLAAPTILHRIAGAREAALTHQGQNVQFNVQRLQPDDDTTVKEIAAKSDAIICSNDRLAATLMQTLARVGIAVPSDIRMVGFDDVKYAQLLTVPLTTIHQPCRDIAMVAFRAMLDSIEKVVVPPRHCLLPGQLIIRESCGAYLNH</sequence>
<dbReference type="PANTHER" id="PTHR30146">
    <property type="entry name" value="LACI-RELATED TRANSCRIPTIONAL REPRESSOR"/>
    <property type="match status" value="1"/>
</dbReference>
<name>A0ABP8M5Q9_9BACT</name>
<evidence type="ECO:0000313" key="5">
    <source>
        <dbReference type="EMBL" id="GAA4444864.1"/>
    </source>
</evidence>
<proteinExistence type="predicted"/>
<keyword evidence="6" id="KW-1185">Reference proteome</keyword>
<dbReference type="GO" id="GO:0003677">
    <property type="term" value="F:DNA binding"/>
    <property type="evidence" value="ECO:0007669"/>
    <property type="project" value="UniProtKB-KW"/>
</dbReference>
<comment type="caution">
    <text evidence="5">The sequence shown here is derived from an EMBL/GenBank/DDBJ whole genome shotgun (WGS) entry which is preliminary data.</text>
</comment>
<dbReference type="Pfam" id="PF00392">
    <property type="entry name" value="GntR"/>
    <property type="match status" value="1"/>
</dbReference>
<organism evidence="5 6">
    <name type="scientific">Novipirellula rosea</name>
    <dbReference type="NCBI Taxonomy" id="1031540"/>
    <lineage>
        <taxon>Bacteria</taxon>
        <taxon>Pseudomonadati</taxon>
        <taxon>Planctomycetota</taxon>
        <taxon>Planctomycetia</taxon>
        <taxon>Pirellulales</taxon>
        <taxon>Pirellulaceae</taxon>
        <taxon>Novipirellula</taxon>
    </lineage>
</organism>
<evidence type="ECO:0000256" key="2">
    <source>
        <dbReference type="ARBA" id="ARBA00023125"/>
    </source>
</evidence>
<dbReference type="SUPFAM" id="SSF53822">
    <property type="entry name" value="Periplasmic binding protein-like I"/>
    <property type="match status" value="1"/>
</dbReference>
<dbReference type="PRINTS" id="PR00035">
    <property type="entry name" value="HTHGNTR"/>
</dbReference>
<dbReference type="InterPro" id="IPR036388">
    <property type="entry name" value="WH-like_DNA-bd_sf"/>
</dbReference>
<dbReference type="InterPro" id="IPR000524">
    <property type="entry name" value="Tscrpt_reg_HTH_GntR"/>
</dbReference>
<dbReference type="CDD" id="cd06267">
    <property type="entry name" value="PBP1_LacI_sugar_binding-like"/>
    <property type="match status" value="1"/>
</dbReference>